<keyword evidence="13" id="KW-1185">Reference proteome</keyword>
<evidence type="ECO:0000256" key="2">
    <source>
        <dbReference type="ARBA" id="ARBA00012483"/>
    </source>
</evidence>
<dbReference type="Ensembl" id="ENSCCRT00010105880.1">
    <property type="protein sequence ID" value="ENSCCRP00010095438.1"/>
    <property type="gene ID" value="ENSCCRG00010041788.1"/>
</dbReference>
<dbReference type="AlphaFoldDB" id="A0A8C1R8Q5"/>
<evidence type="ECO:0000313" key="12">
    <source>
        <dbReference type="Ensembl" id="ENSCCRP00010095438.1"/>
    </source>
</evidence>
<dbReference type="SMART" id="SM00184">
    <property type="entry name" value="RING"/>
    <property type="match status" value="1"/>
</dbReference>
<dbReference type="InterPro" id="IPR013083">
    <property type="entry name" value="Znf_RING/FYVE/PHD"/>
</dbReference>
<dbReference type="FunFam" id="3.30.40.10:FF:000152">
    <property type="entry name" value="E3 ubiquitin-protein ligase Praja-1 isoform X1"/>
    <property type="match status" value="1"/>
</dbReference>
<reference evidence="12" key="1">
    <citation type="submission" date="2025-08" db="UniProtKB">
        <authorList>
            <consortium name="Ensembl"/>
        </authorList>
    </citation>
    <scope>IDENTIFICATION</scope>
</reference>
<feature type="compositionally biased region" description="Basic and acidic residues" evidence="10">
    <location>
        <begin position="433"/>
        <end position="446"/>
    </location>
</feature>
<organism evidence="12 13">
    <name type="scientific">Cyprinus carpio</name>
    <name type="common">Common carp</name>
    <dbReference type="NCBI Taxonomy" id="7962"/>
    <lineage>
        <taxon>Eukaryota</taxon>
        <taxon>Metazoa</taxon>
        <taxon>Chordata</taxon>
        <taxon>Craniata</taxon>
        <taxon>Vertebrata</taxon>
        <taxon>Euteleostomi</taxon>
        <taxon>Actinopterygii</taxon>
        <taxon>Neopterygii</taxon>
        <taxon>Teleostei</taxon>
        <taxon>Ostariophysi</taxon>
        <taxon>Cypriniformes</taxon>
        <taxon>Cyprinidae</taxon>
        <taxon>Cyprininae</taxon>
        <taxon>Cyprinus</taxon>
    </lineage>
</organism>
<feature type="region of interest" description="Disordered" evidence="10">
    <location>
        <begin position="314"/>
        <end position="496"/>
    </location>
</feature>
<dbReference type="EC" id="2.3.2.27" evidence="2"/>
<accession>A0A8C1R8Q5</accession>
<dbReference type="Proteomes" id="UP000694427">
    <property type="component" value="Unplaced"/>
</dbReference>
<dbReference type="PANTHER" id="PTHR14155:SF627">
    <property type="entry name" value="OS06G0192800 PROTEIN"/>
    <property type="match status" value="1"/>
</dbReference>
<keyword evidence="7" id="KW-0833">Ubl conjugation pathway</keyword>
<dbReference type="PROSITE" id="PS50089">
    <property type="entry name" value="ZF_RING_2"/>
    <property type="match status" value="1"/>
</dbReference>
<dbReference type="Gene3D" id="3.30.40.10">
    <property type="entry name" value="Zinc/RING finger domain, C3HC4 (zinc finger)"/>
    <property type="match status" value="1"/>
</dbReference>
<evidence type="ECO:0000256" key="4">
    <source>
        <dbReference type="ARBA" id="ARBA00022679"/>
    </source>
</evidence>
<dbReference type="InterPro" id="IPR053238">
    <property type="entry name" value="RING-H2_zinc_finger"/>
</dbReference>
<feature type="region of interest" description="Disordered" evidence="10">
    <location>
        <begin position="48"/>
        <end position="79"/>
    </location>
</feature>
<feature type="region of interest" description="Disordered" evidence="10">
    <location>
        <begin position="702"/>
        <end position="723"/>
    </location>
</feature>
<evidence type="ECO:0000256" key="10">
    <source>
        <dbReference type="SAM" id="MobiDB-lite"/>
    </source>
</evidence>
<feature type="domain" description="RING-type" evidence="11">
    <location>
        <begin position="651"/>
        <end position="692"/>
    </location>
</feature>
<feature type="compositionally biased region" description="Basic and acidic residues" evidence="10">
    <location>
        <begin position="350"/>
        <end position="368"/>
    </location>
</feature>
<dbReference type="SUPFAM" id="SSF57850">
    <property type="entry name" value="RING/U-box"/>
    <property type="match status" value="1"/>
</dbReference>
<evidence type="ECO:0000313" key="13">
    <source>
        <dbReference type="Proteomes" id="UP000694427"/>
    </source>
</evidence>
<name>A0A8C1R8Q5_CYPCA</name>
<evidence type="ECO:0000256" key="8">
    <source>
        <dbReference type="ARBA" id="ARBA00022833"/>
    </source>
</evidence>
<keyword evidence="6 9" id="KW-0863">Zinc-finger</keyword>
<keyword evidence="4" id="KW-0808">Transferase</keyword>
<dbReference type="CDD" id="cd16465">
    <property type="entry name" value="RING-H2_PJA1_2"/>
    <property type="match status" value="1"/>
</dbReference>
<dbReference type="GO" id="GO:0061630">
    <property type="term" value="F:ubiquitin protein ligase activity"/>
    <property type="evidence" value="ECO:0007669"/>
    <property type="project" value="UniProtKB-EC"/>
</dbReference>
<dbReference type="InterPro" id="IPR001841">
    <property type="entry name" value="Znf_RING"/>
</dbReference>
<feature type="compositionally biased region" description="Polar residues" evidence="10">
    <location>
        <begin position="316"/>
        <end position="339"/>
    </location>
</feature>
<feature type="region of interest" description="Disordered" evidence="10">
    <location>
        <begin position="1"/>
        <end position="25"/>
    </location>
</feature>
<evidence type="ECO:0000256" key="5">
    <source>
        <dbReference type="ARBA" id="ARBA00022723"/>
    </source>
</evidence>
<evidence type="ECO:0000256" key="7">
    <source>
        <dbReference type="ARBA" id="ARBA00022786"/>
    </source>
</evidence>
<comment type="catalytic activity">
    <reaction evidence="1">
        <text>S-ubiquitinyl-[E2 ubiquitin-conjugating enzyme]-L-cysteine + [acceptor protein]-L-lysine = [E2 ubiquitin-conjugating enzyme]-L-cysteine + N(6)-ubiquitinyl-[acceptor protein]-L-lysine.</text>
        <dbReference type="EC" id="2.3.2.27"/>
    </reaction>
</comment>
<sequence>MRKSLCDSANCDGQTSKRKAPTLPPSCSAYWATDREKVSVELRRLTREHTHTQRARSGMGQEAGKSVWPKPTGGYQTISGRRYGRRHAYISFRPVTDKQRVASTVDGHNMERTSSQKDPAVASKGNISSVLQNILPTACTNAVRPELNAASNQEGHSRRQSSLCRVKKVPSNHFKRPKSDQVVPYDRKYYSGIEKSEQARVWPISEDPKPNPEALSYINIDAYEPDSSGAEEEEEDSSLNPSQAAQKRRDGICELGGNSLDDVFSKRSKHSVQMAPSKSTTDLCCEQPDFERTVKGNRKVSPLLVGEDQAPKCQGVTASSAPASYKSTGKTNPEETFQSEMVVRPKIRKQTSETHLERRKCSEKEEVSHLSGAAVRNKCGSAPPGFLSQTSSENELLFDFPPMASSDLNSEDRKNEGDINAKVDDEEEEDDENFGKKCDPSTKVDESSSSEFSEGEWSASWTSDSGLEKERSTSEESWETLPGMDEPPDSCSSSSLEEVPSLNLALEEQTPLEEGEIPWVMYNEDSGSSSDEDPDGVSQFVHPGLFILDGNNNLEDDSSMSEDLDTEWRFLDEFGDGFGMAQAISYVDHSQLLTYMALEERLAQAMEAALAHLESLAIDVEQAHPPATEQIIDCLPQITINAENIEQEQCCAICCCEYVKDEIATLLPCRHMFHKLCVTLWLRKSGTCPVCRHVLTPAVSEPASSNTEQETPPSSHSASGGTC</sequence>
<evidence type="ECO:0000256" key="6">
    <source>
        <dbReference type="ARBA" id="ARBA00022771"/>
    </source>
</evidence>
<feature type="region of interest" description="Disordered" evidence="10">
    <location>
        <begin position="149"/>
        <end position="180"/>
    </location>
</feature>
<evidence type="ECO:0000256" key="3">
    <source>
        <dbReference type="ARBA" id="ARBA00022553"/>
    </source>
</evidence>
<proteinExistence type="predicted"/>
<reference evidence="12" key="2">
    <citation type="submission" date="2025-09" db="UniProtKB">
        <authorList>
            <consortium name="Ensembl"/>
        </authorList>
    </citation>
    <scope>IDENTIFICATION</scope>
</reference>
<feature type="compositionally biased region" description="Basic and acidic residues" evidence="10">
    <location>
        <begin position="410"/>
        <end position="423"/>
    </location>
</feature>
<evidence type="ECO:0000256" key="1">
    <source>
        <dbReference type="ARBA" id="ARBA00000900"/>
    </source>
</evidence>
<feature type="region of interest" description="Disordered" evidence="10">
    <location>
        <begin position="225"/>
        <end position="248"/>
    </location>
</feature>
<dbReference type="Pfam" id="PF13639">
    <property type="entry name" value="zf-RING_2"/>
    <property type="match status" value="1"/>
</dbReference>
<evidence type="ECO:0000256" key="9">
    <source>
        <dbReference type="PROSITE-ProRule" id="PRU00175"/>
    </source>
</evidence>
<keyword evidence="5" id="KW-0479">Metal-binding</keyword>
<dbReference type="PANTHER" id="PTHR14155">
    <property type="entry name" value="RING FINGER DOMAIN-CONTAINING"/>
    <property type="match status" value="1"/>
</dbReference>
<evidence type="ECO:0000259" key="11">
    <source>
        <dbReference type="PROSITE" id="PS50089"/>
    </source>
</evidence>
<feature type="compositionally biased region" description="Low complexity" evidence="10">
    <location>
        <begin position="447"/>
        <end position="460"/>
    </location>
</feature>
<feature type="compositionally biased region" description="Basic residues" evidence="10">
    <location>
        <begin position="165"/>
        <end position="176"/>
    </location>
</feature>
<dbReference type="GO" id="GO:0008270">
    <property type="term" value="F:zinc ion binding"/>
    <property type="evidence" value="ECO:0007669"/>
    <property type="project" value="UniProtKB-KW"/>
</dbReference>
<keyword evidence="8" id="KW-0862">Zinc</keyword>
<keyword evidence="3" id="KW-0597">Phosphoprotein</keyword>
<protein>
    <recommendedName>
        <fullName evidence="2">RING-type E3 ubiquitin transferase</fullName>
        <ecNumber evidence="2">2.3.2.27</ecNumber>
    </recommendedName>
</protein>